<accession>K1U075</accession>
<gene>
    <name evidence="1" type="ORF">OBE_06697</name>
</gene>
<evidence type="ECO:0000313" key="1">
    <source>
        <dbReference type="EMBL" id="EKC64921.1"/>
    </source>
</evidence>
<protein>
    <recommendedName>
        <fullName evidence="2">Aminoglycoside phosphotransferase domain-containing protein</fullName>
    </recommendedName>
</protein>
<dbReference type="AlphaFoldDB" id="K1U075"/>
<feature type="non-terminal residue" evidence="1">
    <location>
        <position position="166"/>
    </location>
</feature>
<proteinExistence type="predicted"/>
<sequence length="166" mass="18343">MTPTLGIFRQALQTPDLSLATLTEARAATGADGMPRLMRTTRFAEAEISWHGAHWLLFMPLSPAALASVERTASQTARLNTELLVEYRILPGELRWVDASGVPRATSLILQRLPEGRTFDEALLTVPAERLAEALGELRDGLGKLGFSHNNLRPENLRWTGTRFVP</sequence>
<comment type="caution">
    <text evidence="1">The sequence shown here is derived from an EMBL/GenBank/DDBJ whole genome shotgun (WGS) entry which is preliminary data.</text>
</comment>
<reference evidence="1" key="1">
    <citation type="journal article" date="2013" name="Environ. Microbiol.">
        <title>Microbiota from the distal guts of lean and obese adolescents exhibit partial functional redundancy besides clear differences in community structure.</title>
        <authorList>
            <person name="Ferrer M."/>
            <person name="Ruiz A."/>
            <person name="Lanza F."/>
            <person name="Haange S.B."/>
            <person name="Oberbach A."/>
            <person name="Till H."/>
            <person name="Bargiela R."/>
            <person name="Campoy C."/>
            <person name="Segura M.T."/>
            <person name="Richter M."/>
            <person name="von Bergen M."/>
            <person name="Seifert J."/>
            <person name="Suarez A."/>
        </authorList>
    </citation>
    <scope>NUCLEOTIDE SEQUENCE</scope>
</reference>
<name>K1U075_9ZZZZ</name>
<organism evidence="1">
    <name type="scientific">human gut metagenome</name>
    <dbReference type="NCBI Taxonomy" id="408170"/>
    <lineage>
        <taxon>unclassified sequences</taxon>
        <taxon>metagenomes</taxon>
        <taxon>organismal metagenomes</taxon>
    </lineage>
</organism>
<dbReference type="EMBL" id="AJWZ01004622">
    <property type="protein sequence ID" value="EKC64921.1"/>
    <property type="molecule type" value="Genomic_DNA"/>
</dbReference>
<evidence type="ECO:0008006" key="2">
    <source>
        <dbReference type="Google" id="ProtNLM"/>
    </source>
</evidence>